<organism evidence="2 3">
    <name type="scientific">Streptomyces achromogenes</name>
    <dbReference type="NCBI Taxonomy" id="67255"/>
    <lineage>
        <taxon>Bacteria</taxon>
        <taxon>Bacillati</taxon>
        <taxon>Actinomycetota</taxon>
        <taxon>Actinomycetes</taxon>
        <taxon>Kitasatosporales</taxon>
        <taxon>Streptomycetaceae</taxon>
        <taxon>Streptomyces</taxon>
    </lineage>
</organism>
<dbReference type="Pfam" id="PF03013">
    <property type="entry name" value="Pyr_excise"/>
    <property type="match status" value="1"/>
</dbReference>
<feature type="region of interest" description="Disordered" evidence="1">
    <location>
        <begin position="143"/>
        <end position="168"/>
    </location>
</feature>
<reference evidence="2 3" key="1">
    <citation type="submission" date="2022-10" db="EMBL/GenBank/DDBJ databases">
        <title>The complete genomes of actinobacterial strains from the NBC collection.</title>
        <authorList>
            <person name="Joergensen T.S."/>
            <person name="Alvarez Arevalo M."/>
            <person name="Sterndorff E.B."/>
            <person name="Faurdal D."/>
            <person name="Vuksanovic O."/>
            <person name="Mourched A.-S."/>
            <person name="Charusanti P."/>
            <person name="Shaw S."/>
            <person name="Blin K."/>
            <person name="Weber T."/>
        </authorList>
    </citation>
    <scope>NUCLEOTIDE SEQUENCE [LARGE SCALE GENOMIC DNA]</scope>
    <source>
        <strain evidence="2 3">NBC_00156</strain>
    </source>
</reference>
<sequence>MQTFLPDSDFRRSALLLDRRRLGKQRVEALQVLRGLTVPGYGWRRHPAVRMWSGYEEALVRYGLEVCRVWREQGHQDSCAASLVAGYAGARPGAPVRDQAALARAGELPPWLGDDAFHRSHQSALVRKDRELYAGLFPGVPDDLPYVWPSSDREADGPSGIPSAPPSP</sequence>
<dbReference type="Proteomes" id="UP001622557">
    <property type="component" value="Chromosome"/>
</dbReference>
<evidence type="ECO:0000313" key="3">
    <source>
        <dbReference type="Proteomes" id="UP001622557"/>
    </source>
</evidence>
<keyword evidence="3" id="KW-1185">Reference proteome</keyword>
<gene>
    <name evidence="2" type="ORF">OG350_01700</name>
</gene>
<dbReference type="GeneID" id="97279097"/>
<proteinExistence type="predicted"/>
<accession>A0ABZ1KIQ6</accession>
<dbReference type="InterPro" id="IPR004260">
    <property type="entry name" value="Pyr-dimer_DNA_glycosylase"/>
</dbReference>
<dbReference type="NCBIfam" id="NF038085">
    <property type="entry name" value="MSMEG_6728_fam"/>
    <property type="match status" value="1"/>
</dbReference>
<name>A0ABZ1KIQ6_STRAH</name>
<evidence type="ECO:0000256" key="1">
    <source>
        <dbReference type="SAM" id="MobiDB-lite"/>
    </source>
</evidence>
<dbReference type="RefSeq" id="WP_030601884.1">
    <property type="nucleotide sequence ID" value="NZ_CP108164.1"/>
</dbReference>
<protein>
    <submittedName>
        <fullName evidence="2">MSMEG_6728 family protein</fullName>
    </submittedName>
</protein>
<dbReference type="EMBL" id="CP108164">
    <property type="protein sequence ID" value="WTQ79089.1"/>
    <property type="molecule type" value="Genomic_DNA"/>
</dbReference>
<evidence type="ECO:0000313" key="2">
    <source>
        <dbReference type="EMBL" id="WTQ79089.1"/>
    </source>
</evidence>